<protein>
    <submittedName>
        <fullName evidence="1">Uncharacterized protein</fullName>
    </submittedName>
</protein>
<dbReference type="RefSeq" id="XP_014151712.1">
    <property type="nucleotide sequence ID" value="XM_014296237.1"/>
</dbReference>
<evidence type="ECO:0000313" key="1">
    <source>
        <dbReference type="EMBL" id="KNC77810.1"/>
    </source>
</evidence>
<evidence type="ECO:0000313" key="2">
    <source>
        <dbReference type="Proteomes" id="UP000054560"/>
    </source>
</evidence>
<dbReference type="EMBL" id="KQ242625">
    <property type="protein sequence ID" value="KNC77810.1"/>
    <property type="molecule type" value="Genomic_DNA"/>
</dbReference>
<dbReference type="AlphaFoldDB" id="A0A0L0FM25"/>
<sequence>MGVHSSATNSLPLPPAPIATFPRSPLLNTAVTAGLNAWFEPLVTFSSVPSDPVQELSNFLATYNATFSSTIHNTCPYTLKTGRAYPHPTDKIVEEILDAALGCPPTYCLPPIGTTEQGRRRHICCRQSTFLPGAIGREVLCTPMQQPNHKLAKDWLGLSTALAHTAPVIHYILDKARNKEFRVHINIIKAHLPPIGRTEFRPMGAFAASAFGSWLFFNSPLADDPEEAHLAELVALFRPSVPAVRFLYGCSTAFNK</sequence>
<gene>
    <name evidence="1" type="ORF">SARC_09739</name>
</gene>
<organism evidence="1 2">
    <name type="scientific">Sphaeroforma arctica JP610</name>
    <dbReference type="NCBI Taxonomy" id="667725"/>
    <lineage>
        <taxon>Eukaryota</taxon>
        <taxon>Ichthyosporea</taxon>
        <taxon>Ichthyophonida</taxon>
        <taxon>Sphaeroforma</taxon>
    </lineage>
</organism>
<name>A0A0L0FM25_9EUKA</name>
<reference evidence="1 2" key="1">
    <citation type="submission" date="2011-02" db="EMBL/GenBank/DDBJ databases">
        <title>The Genome Sequence of Sphaeroforma arctica JP610.</title>
        <authorList>
            <consortium name="The Broad Institute Genome Sequencing Platform"/>
            <person name="Russ C."/>
            <person name="Cuomo C."/>
            <person name="Young S.K."/>
            <person name="Zeng Q."/>
            <person name="Gargeya S."/>
            <person name="Alvarado L."/>
            <person name="Berlin A."/>
            <person name="Chapman S.B."/>
            <person name="Chen Z."/>
            <person name="Freedman E."/>
            <person name="Gellesch M."/>
            <person name="Goldberg J."/>
            <person name="Griggs A."/>
            <person name="Gujja S."/>
            <person name="Heilman E."/>
            <person name="Heiman D."/>
            <person name="Howarth C."/>
            <person name="Mehta T."/>
            <person name="Neiman D."/>
            <person name="Pearson M."/>
            <person name="Roberts A."/>
            <person name="Saif S."/>
            <person name="Shea T."/>
            <person name="Shenoy N."/>
            <person name="Sisk P."/>
            <person name="Stolte C."/>
            <person name="Sykes S."/>
            <person name="White J."/>
            <person name="Yandava C."/>
            <person name="Burger G."/>
            <person name="Gray M.W."/>
            <person name="Holland P.W.H."/>
            <person name="King N."/>
            <person name="Lang F.B.F."/>
            <person name="Roger A.J."/>
            <person name="Ruiz-Trillo I."/>
            <person name="Haas B."/>
            <person name="Nusbaum C."/>
            <person name="Birren B."/>
        </authorList>
    </citation>
    <scope>NUCLEOTIDE SEQUENCE [LARGE SCALE GENOMIC DNA]</scope>
    <source>
        <strain evidence="1 2">JP610</strain>
    </source>
</reference>
<accession>A0A0L0FM25</accession>
<keyword evidence="2" id="KW-1185">Reference proteome</keyword>
<dbReference type="GeneID" id="25910243"/>
<dbReference type="Proteomes" id="UP000054560">
    <property type="component" value="Unassembled WGS sequence"/>
</dbReference>
<proteinExistence type="predicted"/>